<accession>A0ABX6P2D9</accession>
<keyword evidence="2" id="KW-1185">Reference proteome</keyword>
<reference evidence="1 2" key="2">
    <citation type="submission" date="2020-05" db="EMBL/GenBank/DDBJ databases">
        <authorList>
            <person name="Khan S.A."/>
            <person name="Jeon C.O."/>
            <person name="Chun B.H."/>
        </authorList>
    </citation>
    <scope>NUCLEOTIDE SEQUENCE [LARGE SCALE GENOMIC DNA]</scope>
    <source>
        <strain evidence="1 2">H242</strain>
    </source>
</reference>
<proteinExistence type="predicted"/>
<dbReference type="Proteomes" id="UP000500826">
    <property type="component" value="Chromosome"/>
</dbReference>
<name>A0ABX6P2D9_9BURK</name>
<sequence>MLHRDEIRFDLLYRLLWRLVHEPHLVNGNTDPDMALAQRMGQPCGARSSA</sequence>
<protein>
    <submittedName>
        <fullName evidence="1">Uncharacterized protein</fullName>
    </submittedName>
</protein>
<evidence type="ECO:0000313" key="1">
    <source>
        <dbReference type="EMBL" id="QJW84223.1"/>
    </source>
</evidence>
<evidence type="ECO:0000313" key="2">
    <source>
        <dbReference type="Proteomes" id="UP000500826"/>
    </source>
</evidence>
<reference evidence="1 2" key="1">
    <citation type="submission" date="2020-05" db="EMBL/GenBank/DDBJ databases">
        <title>Ramlibacter rhizophilus sp. nov., isolated from rhizosphere soil of national flower Mugunghwa from South Korea.</title>
        <authorList>
            <person name="Zheng-Fei Y."/>
            <person name="Huan T."/>
        </authorList>
    </citation>
    <scope>NUCLEOTIDE SEQUENCE [LARGE SCALE GENOMIC DNA]</scope>
    <source>
        <strain evidence="1 2">H242</strain>
    </source>
</reference>
<gene>
    <name evidence="1" type="ORF">HK414_11380</name>
</gene>
<organism evidence="1 2">
    <name type="scientific">Ramlibacter terrae</name>
    <dbReference type="NCBI Taxonomy" id="2732511"/>
    <lineage>
        <taxon>Bacteria</taxon>
        <taxon>Pseudomonadati</taxon>
        <taxon>Pseudomonadota</taxon>
        <taxon>Betaproteobacteria</taxon>
        <taxon>Burkholderiales</taxon>
        <taxon>Comamonadaceae</taxon>
        <taxon>Ramlibacter</taxon>
    </lineage>
</organism>
<dbReference type="EMBL" id="CP053418">
    <property type="protein sequence ID" value="QJW84223.1"/>
    <property type="molecule type" value="Genomic_DNA"/>
</dbReference>